<feature type="transmembrane region" description="Helical" evidence="6">
    <location>
        <begin position="278"/>
        <end position="299"/>
    </location>
</feature>
<name>A0A084QWX2_STAC4</name>
<feature type="transmembrane region" description="Helical" evidence="6">
    <location>
        <begin position="311"/>
        <end position="330"/>
    </location>
</feature>
<dbReference type="InParanoid" id="A0A084QWX2"/>
<keyword evidence="9" id="KW-1185">Reference proteome</keyword>
<keyword evidence="2 6" id="KW-0812">Transmembrane</keyword>
<dbReference type="OrthoDB" id="3365399at2759"/>
<evidence type="ECO:0000256" key="5">
    <source>
        <dbReference type="SAM" id="MobiDB-lite"/>
    </source>
</evidence>
<feature type="transmembrane region" description="Helical" evidence="6">
    <location>
        <begin position="247"/>
        <end position="266"/>
    </location>
</feature>
<sequence>MSDIEPVAPQKAVLVRDPNASTNLPKNTRWAPLPPRPSPEPLEDTSRRHSLFAVRSSWARRKTFLRTQRDIPPTLRISTLYWQNTAIAEIDDLFNEKTVLPPRWSFYVPDFEFDARKFGREASDDETEVLKAFRVDFLSGDPRNPQNWSTAYRILVTSMFSYTTLATGIYSTAYTSGIPQMVEELRVTDPLVPLLGISFYLVGLALGALFMAPLSETFGRRPMYIMGLSVFLILIPVTALAQSITTIIVARFLGAIAGSVMLSNTAGSIIDITPAKQLPLALSVISFGPLNGPVLGPSIGGFVVEALDWRWLNWLSLITTAVGALFIMTIPETYRPSLLRALAVTRRQSRSDTRYWSPFDTTVSLFKRVRVALSRPFVLSFTEPVLVLWNIYISMI</sequence>
<dbReference type="GO" id="GO:0022857">
    <property type="term" value="F:transmembrane transporter activity"/>
    <property type="evidence" value="ECO:0007669"/>
    <property type="project" value="InterPro"/>
</dbReference>
<dbReference type="InterPro" id="IPR011701">
    <property type="entry name" value="MFS"/>
</dbReference>
<feature type="region of interest" description="Disordered" evidence="5">
    <location>
        <begin position="1"/>
        <end position="46"/>
    </location>
</feature>
<comment type="subcellular location">
    <subcellularLocation>
        <location evidence="1">Membrane</location>
        <topology evidence="1">Multi-pass membrane protein</topology>
    </subcellularLocation>
</comment>
<proteinExistence type="predicted"/>
<dbReference type="STRING" id="1283841.A0A084QWX2"/>
<dbReference type="AlphaFoldDB" id="A0A084QWX2"/>
<dbReference type="Proteomes" id="UP000028524">
    <property type="component" value="Unassembled WGS sequence"/>
</dbReference>
<feature type="transmembrane region" description="Helical" evidence="6">
    <location>
        <begin position="191"/>
        <end position="211"/>
    </location>
</feature>
<gene>
    <name evidence="8" type="ORF">S40285_08677</name>
</gene>
<dbReference type="PROSITE" id="PS50850">
    <property type="entry name" value="MFS"/>
    <property type="match status" value="1"/>
</dbReference>
<dbReference type="PANTHER" id="PTHR23502">
    <property type="entry name" value="MAJOR FACILITATOR SUPERFAMILY"/>
    <property type="match status" value="1"/>
</dbReference>
<dbReference type="SUPFAM" id="SSF103473">
    <property type="entry name" value="MFS general substrate transporter"/>
    <property type="match status" value="1"/>
</dbReference>
<feature type="transmembrane region" description="Helical" evidence="6">
    <location>
        <begin position="223"/>
        <end position="241"/>
    </location>
</feature>
<dbReference type="OMA" id="NCALHAQ"/>
<dbReference type="PANTHER" id="PTHR23502:SF12">
    <property type="entry name" value="MULTIDRUG TRANSPORTER, PUTATIVE (AFU_ORTHOLOGUE AFUA_1G06440)-RELATED"/>
    <property type="match status" value="1"/>
</dbReference>
<organism evidence="8 9">
    <name type="scientific">Stachybotrys chlorohalonatus (strain IBT 40285)</name>
    <dbReference type="NCBI Taxonomy" id="1283841"/>
    <lineage>
        <taxon>Eukaryota</taxon>
        <taxon>Fungi</taxon>
        <taxon>Dikarya</taxon>
        <taxon>Ascomycota</taxon>
        <taxon>Pezizomycotina</taxon>
        <taxon>Sordariomycetes</taxon>
        <taxon>Hypocreomycetidae</taxon>
        <taxon>Hypocreales</taxon>
        <taxon>Stachybotryaceae</taxon>
        <taxon>Stachybotrys</taxon>
    </lineage>
</organism>
<dbReference type="HOGENOM" id="CLU_696713_0_0_1"/>
<evidence type="ECO:0000313" key="9">
    <source>
        <dbReference type="Proteomes" id="UP000028524"/>
    </source>
</evidence>
<dbReference type="Pfam" id="PF07690">
    <property type="entry name" value="MFS_1"/>
    <property type="match status" value="1"/>
</dbReference>
<feature type="transmembrane region" description="Helical" evidence="6">
    <location>
        <begin position="377"/>
        <end position="395"/>
    </location>
</feature>
<protein>
    <recommendedName>
        <fullName evidence="7">Major facilitator superfamily (MFS) profile domain-containing protein</fullName>
    </recommendedName>
</protein>
<keyword evidence="3 6" id="KW-1133">Transmembrane helix</keyword>
<evidence type="ECO:0000256" key="2">
    <source>
        <dbReference type="ARBA" id="ARBA00022692"/>
    </source>
</evidence>
<accession>A0A084QWX2</accession>
<reference evidence="8 9" key="1">
    <citation type="journal article" date="2014" name="BMC Genomics">
        <title>Comparative genome sequencing reveals chemotype-specific gene clusters in the toxigenic black mold Stachybotrys.</title>
        <authorList>
            <person name="Semeiks J."/>
            <person name="Borek D."/>
            <person name="Otwinowski Z."/>
            <person name="Grishin N.V."/>
        </authorList>
    </citation>
    <scope>NUCLEOTIDE SEQUENCE [LARGE SCALE GENOMIC DNA]</scope>
    <source>
        <strain evidence="8 9">IBT 40285</strain>
    </source>
</reference>
<evidence type="ECO:0000256" key="4">
    <source>
        <dbReference type="ARBA" id="ARBA00023136"/>
    </source>
</evidence>
<evidence type="ECO:0000313" key="8">
    <source>
        <dbReference type="EMBL" id="KFA68457.1"/>
    </source>
</evidence>
<dbReference type="EMBL" id="KL659863">
    <property type="protein sequence ID" value="KFA68457.1"/>
    <property type="molecule type" value="Genomic_DNA"/>
</dbReference>
<dbReference type="GO" id="GO:0005886">
    <property type="term" value="C:plasma membrane"/>
    <property type="evidence" value="ECO:0007669"/>
    <property type="project" value="TreeGrafter"/>
</dbReference>
<evidence type="ECO:0000256" key="6">
    <source>
        <dbReference type="SAM" id="Phobius"/>
    </source>
</evidence>
<evidence type="ECO:0000256" key="3">
    <source>
        <dbReference type="ARBA" id="ARBA00022989"/>
    </source>
</evidence>
<feature type="transmembrane region" description="Helical" evidence="6">
    <location>
        <begin position="151"/>
        <end position="171"/>
    </location>
</feature>
<dbReference type="InterPro" id="IPR036259">
    <property type="entry name" value="MFS_trans_sf"/>
</dbReference>
<dbReference type="Gene3D" id="1.20.1720.10">
    <property type="entry name" value="Multidrug resistance protein D"/>
    <property type="match status" value="1"/>
</dbReference>
<feature type="domain" description="Major facilitator superfamily (MFS) profile" evidence="7">
    <location>
        <begin position="156"/>
        <end position="396"/>
    </location>
</feature>
<dbReference type="InterPro" id="IPR020846">
    <property type="entry name" value="MFS_dom"/>
</dbReference>
<keyword evidence="4 6" id="KW-0472">Membrane</keyword>
<evidence type="ECO:0000259" key="7">
    <source>
        <dbReference type="PROSITE" id="PS50850"/>
    </source>
</evidence>
<evidence type="ECO:0000256" key="1">
    <source>
        <dbReference type="ARBA" id="ARBA00004141"/>
    </source>
</evidence>